<organism evidence="3 5">
    <name type="scientific">Maribacter flavus</name>
    <dbReference type="NCBI Taxonomy" id="1658664"/>
    <lineage>
        <taxon>Bacteria</taxon>
        <taxon>Pseudomonadati</taxon>
        <taxon>Bacteroidota</taxon>
        <taxon>Flavobacteriia</taxon>
        <taxon>Flavobacteriales</taxon>
        <taxon>Flavobacteriaceae</taxon>
        <taxon>Maribacter</taxon>
    </lineage>
</organism>
<evidence type="ECO:0000313" key="6">
    <source>
        <dbReference type="Proteomes" id="UP001343698"/>
    </source>
</evidence>
<keyword evidence="1" id="KW-0812">Transmembrane</keyword>
<evidence type="ECO:0000259" key="2">
    <source>
        <dbReference type="Pfam" id="PF13239"/>
    </source>
</evidence>
<feature type="transmembrane region" description="Helical" evidence="1">
    <location>
        <begin position="69"/>
        <end position="88"/>
    </location>
</feature>
<proteinExistence type="predicted"/>
<dbReference type="InterPro" id="IPR025698">
    <property type="entry name" value="2TM_dom"/>
</dbReference>
<evidence type="ECO:0000256" key="1">
    <source>
        <dbReference type="SAM" id="Phobius"/>
    </source>
</evidence>
<reference evidence="4 6" key="2">
    <citation type="submission" date="2024-01" db="EMBL/GenBank/DDBJ databases">
        <title>Maribacter spp. originated from different algae showed divergent polysaccharides utilization ability.</title>
        <authorList>
            <person name="Wang H."/>
            <person name="Wu Y."/>
        </authorList>
    </citation>
    <scope>NUCLEOTIDE SEQUENCE [LARGE SCALE GENOMIC DNA]</scope>
    <source>
        <strain evidence="4 6">KPT27_14</strain>
    </source>
</reference>
<keyword evidence="6" id="KW-1185">Reference proteome</keyword>
<dbReference type="AlphaFoldDB" id="A0A5B2TTD4"/>
<keyword evidence="1" id="KW-1133">Transmembrane helix</keyword>
<keyword evidence="1" id="KW-0472">Membrane</keyword>
<dbReference type="EMBL" id="VUOE01000002">
    <property type="protein sequence ID" value="KAA2216750.1"/>
    <property type="molecule type" value="Genomic_DNA"/>
</dbReference>
<comment type="caution">
    <text evidence="3">The sequence shown here is derived from an EMBL/GenBank/DDBJ whole genome shotgun (WGS) entry which is preliminary data.</text>
</comment>
<accession>A0A5B2TTD4</accession>
<dbReference type="EMBL" id="JAZDDF010000005">
    <property type="protein sequence ID" value="MEE1973097.1"/>
    <property type="molecule type" value="Genomic_DNA"/>
</dbReference>
<dbReference type="Proteomes" id="UP001343698">
    <property type="component" value="Unassembled WGS sequence"/>
</dbReference>
<feature type="domain" description="2TM" evidence="2">
    <location>
        <begin position="12"/>
        <end position="115"/>
    </location>
</feature>
<evidence type="ECO:0000313" key="4">
    <source>
        <dbReference type="EMBL" id="MEE1973097.1"/>
    </source>
</evidence>
<gene>
    <name evidence="3" type="ORF">F0361_12210</name>
    <name evidence="4" type="ORF">V1H85_11615</name>
</gene>
<evidence type="ECO:0000313" key="5">
    <source>
        <dbReference type="Proteomes" id="UP000323188"/>
    </source>
</evidence>
<dbReference type="Proteomes" id="UP000323188">
    <property type="component" value="Unassembled WGS sequence"/>
</dbReference>
<reference evidence="3 5" key="1">
    <citation type="submission" date="2019-09" db="EMBL/GenBank/DDBJ databases">
        <authorList>
            <person name="Khan S.A."/>
            <person name="Jeon C.O."/>
            <person name="Chun B.H."/>
            <person name="Jeong S.E."/>
        </authorList>
    </citation>
    <scope>NUCLEOTIDE SEQUENCE [LARGE SCALE GENOMIC DNA]</scope>
    <source>
        <strain evidence="3 5">KCTC 42508</strain>
    </source>
</reference>
<feature type="transmembrane region" description="Helical" evidence="1">
    <location>
        <begin position="30"/>
        <end position="49"/>
    </location>
</feature>
<name>A0A5B2TTD4_9FLAO</name>
<dbReference type="Pfam" id="PF13239">
    <property type="entry name" value="2TM"/>
    <property type="match status" value="1"/>
</dbReference>
<dbReference type="RefSeq" id="WP_138259741.1">
    <property type="nucleotide sequence ID" value="NZ_JAZDDF010000005.1"/>
</dbReference>
<evidence type="ECO:0000313" key="3">
    <source>
        <dbReference type="EMBL" id="KAA2216750.1"/>
    </source>
</evidence>
<protein>
    <submittedName>
        <fullName evidence="3">2TM domain-containing protein</fullName>
    </submittedName>
</protein>
<sequence>MEGSLKQSEKYKKAQRQVQQIKKFYSHLRVYIIINALLIIVKLNLFNWFKGEYDWMQDPNFSGWVSWNVIGTPILWGIGLLAHALYVFRFKSKSWEELKPTFIKNWEKRQMEKFLREEEEKGSMRE</sequence>